<evidence type="ECO:0000313" key="2">
    <source>
        <dbReference type="Proteomes" id="UP001153332"/>
    </source>
</evidence>
<proteinExistence type="predicted"/>
<comment type="caution">
    <text evidence="1">The sequence shown here is derived from an EMBL/GenBank/DDBJ whole genome shotgun (WGS) entry which is preliminary data.</text>
</comment>
<sequence>MKYTTITRALLLGLQASLSTQLYIPRTAPNTTEYPTRTIAGVTVVDTELVREAQTFARSHSSDLVWGHVVRGWRK</sequence>
<protein>
    <submittedName>
        <fullName evidence="1">Uncharacterized protein</fullName>
    </submittedName>
</protein>
<reference evidence="1" key="1">
    <citation type="submission" date="2022-12" db="EMBL/GenBank/DDBJ databases">
        <title>Genome Sequence of Lasiodiplodia mahajangana.</title>
        <authorList>
            <person name="Buettner E."/>
        </authorList>
    </citation>
    <scope>NUCLEOTIDE SEQUENCE</scope>
    <source>
        <strain evidence="1">VT137</strain>
    </source>
</reference>
<gene>
    <name evidence="1" type="ORF">O1611_g10377</name>
</gene>
<accession>A0ACC2IZ02</accession>
<keyword evidence="2" id="KW-1185">Reference proteome</keyword>
<evidence type="ECO:0000313" key="1">
    <source>
        <dbReference type="EMBL" id="KAJ8120394.1"/>
    </source>
</evidence>
<dbReference type="EMBL" id="JAPUUL010004110">
    <property type="protein sequence ID" value="KAJ8120394.1"/>
    <property type="molecule type" value="Genomic_DNA"/>
</dbReference>
<organism evidence="1 2">
    <name type="scientific">Lasiodiplodia mahajangana</name>
    <dbReference type="NCBI Taxonomy" id="1108764"/>
    <lineage>
        <taxon>Eukaryota</taxon>
        <taxon>Fungi</taxon>
        <taxon>Dikarya</taxon>
        <taxon>Ascomycota</taxon>
        <taxon>Pezizomycotina</taxon>
        <taxon>Dothideomycetes</taxon>
        <taxon>Dothideomycetes incertae sedis</taxon>
        <taxon>Botryosphaeriales</taxon>
        <taxon>Botryosphaeriaceae</taxon>
        <taxon>Lasiodiplodia</taxon>
    </lineage>
</organism>
<dbReference type="Proteomes" id="UP001153332">
    <property type="component" value="Unassembled WGS sequence"/>
</dbReference>
<name>A0ACC2IZ02_9PEZI</name>